<dbReference type="HOGENOM" id="CLU_1971172_0_0_1"/>
<evidence type="ECO:0000313" key="1">
    <source>
        <dbReference type="EMBL" id="EOB15131.1"/>
    </source>
</evidence>
<organism evidence="1 2">
    <name type="scientific">Nosema bombycis (strain CQ1 / CVCC 102059)</name>
    <name type="common">Microsporidian parasite</name>
    <name type="synonym">Pebrine of silkworm</name>
    <dbReference type="NCBI Taxonomy" id="578461"/>
    <lineage>
        <taxon>Eukaryota</taxon>
        <taxon>Fungi</taxon>
        <taxon>Fungi incertae sedis</taxon>
        <taxon>Microsporidia</taxon>
        <taxon>Nosematidae</taxon>
        <taxon>Nosema</taxon>
    </lineage>
</organism>
<dbReference type="OrthoDB" id="337270at2759"/>
<name>R0KW44_NOSB1</name>
<dbReference type="EMBL" id="KB908917">
    <property type="protein sequence ID" value="EOB15131.1"/>
    <property type="molecule type" value="Genomic_DNA"/>
</dbReference>
<dbReference type="VEuPathDB" id="MicrosporidiaDB:NBO_9g0008"/>
<reference evidence="1 2" key="1">
    <citation type="journal article" date="2013" name="BMC Genomics">
        <title>Comparative genomics of parasitic silkworm microsporidia reveal an association between genome expansion and host adaptation.</title>
        <authorList>
            <person name="Pan G."/>
            <person name="Xu J."/>
            <person name="Li T."/>
            <person name="Xia Q."/>
            <person name="Liu S.L."/>
            <person name="Zhang G."/>
            <person name="Li S."/>
            <person name="Li C."/>
            <person name="Liu H."/>
            <person name="Yang L."/>
            <person name="Liu T."/>
            <person name="Zhang X."/>
            <person name="Wu Z."/>
            <person name="Fan W."/>
            <person name="Dang X."/>
            <person name="Xiang H."/>
            <person name="Tao M."/>
            <person name="Li Y."/>
            <person name="Hu J."/>
            <person name="Li Z."/>
            <person name="Lin L."/>
            <person name="Luo J."/>
            <person name="Geng L."/>
            <person name="Wang L."/>
            <person name="Long M."/>
            <person name="Wan Y."/>
            <person name="He N."/>
            <person name="Zhang Z."/>
            <person name="Lu C."/>
            <person name="Keeling P.J."/>
            <person name="Wang J."/>
            <person name="Xiang Z."/>
            <person name="Zhou Z."/>
        </authorList>
    </citation>
    <scope>NUCLEOTIDE SEQUENCE [LARGE SCALE GENOMIC DNA]</scope>
    <source>
        <strain evidence="2">CQ1 / CVCC 102059</strain>
    </source>
</reference>
<keyword evidence="2" id="KW-1185">Reference proteome</keyword>
<evidence type="ECO:0000313" key="2">
    <source>
        <dbReference type="Proteomes" id="UP000016927"/>
    </source>
</evidence>
<sequence>MTITENIIDDFLIRNSTMENQDKPSCNNISYTCRMDEMEIDRINVPEELFEYLDFNENILRITKEFWENLAKIANINGNIHDPQKCYSFVNSENCRTISSFSFNPYRSFFRLQGRYGSLKIGDNLLK</sequence>
<dbReference type="Proteomes" id="UP000016927">
    <property type="component" value="Unassembled WGS sequence"/>
</dbReference>
<gene>
    <name evidence="1" type="ORF">NBO_9g0008</name>
</gene>
<accession>R0KW44</accession>
<proteinExistence type="predicted"/>
<protein>
    <submittedName>
        <fullName evidence="1">Uncharacterized protein</fullName>
    </submittedName>
</protein>
<dbReference type="AlphaFoldDB" id="R0KW44"/>